<evidence type="ECO:0000256" key="6">
    <source>
        <dbReference type="ARBA" id="ARBA00022781"/>
    </source>
</evidence>
<keyword evidence="19" id="KW-1185">Reference proteome</keyword>
<keyword evidence="18" id="KW-0378">Hydrolase</keyword>
<dbReference type="Pfam" id="PF00430">
    <property type="entry name" value="ATP-synt_B"/>
    <property type="match status" value="1"/>
</dbReference>
<evidence type="ECO:0000256" key="17">
    <source>
        <dbReference type="SAM" id="Coils"/>
    </source>
</evidence>
<keyword evidence="4 15" id="KW-0138">CF(0)</keyword>
<dbReference type="GO" id="GO:0012505">
    <property type="term" value="C:endomembrane system"/>
    <property type="evidence" value="ECO:0007669"/>
    <property type="project" value="UniProtKB-SubCell"/>
</dbReference>
<keyword evidence="3 15" id="KW-1003">Cell membrane</keyword>
<dbReference type="GO" id="GO:0005886">
    <property type="term" value="C:plasma membrane"/>
    <property type="evidence" value="ECO:0007669"/>
    <property type="project" value="UniProtKB-SubCell"/>
</dbReference>
<evidence type="ECO:0000256" key="2">
    <source>
        <dbReference type="ARBA" id="ARBA00022448"/>
    </source>
</evidence>
<keyword evidence="9 15" id="KW-0472">Membrane</keyword>
<dbReference type="PANTHER" id="PTHR33445">
    <property type="entry name" value="ATP SYNTHASE SUBUNIT B', CHLOROPLASTIC"/>
    <property type="match status" value="1"/>
</dbReference>
<evidence type="ECO:0000256" key="14">
    <source>
        <dbReference type="ARBA" id="ARBA00037847"/>
    </source>
</evidence>
<keyword evidence="7 15" id="KW-1133">Transmembrane helix</keyword>
<dbReference type="SUPFAM" id="SSF81573">
    <property type="entry name" value="F1F0 ATP synthase subunit B, membrane domain"/>
    <property type="match status" value="1"/>
</dbReference>
<comment type="subcellular location">
    <subcellularLocation>
        <location evidence="15">Cell membrane</location>
        <topology evidence="15">Single-pass membrane protein</topology>
    </subcellularLocation>
    <subcellularLocation>
        <location evidence="14">Endomembrane system</location>
        <topology evidence="14">Single-pass membrane protein</topology>
    </subcellularLocation>
</comment>
<dbReference type="EMBL" id="SACY01000003">
    <property type="protein sequence ID" value="RVU24984.1"/>
    <property type="molecule type" value="Genomic_DNA"/>
</dbReference>
<evidence type="ECO:0000256" key="8">
    <source>
        <dbReference type="ARBA" id="ARBA00023065"/>
    </source>
</evidence>
<dbReference type="GO" id="GO:0045259">
    <property type="term" value="C:proton-transporting ATP synthase complex"/>
    <property type="evidence" value="ECO:0007669"/>
    <property type="project" value="UniProtKB-KW"/>
</dbReference>
<keyword evidence="5 15" id="KW-0812">Transmembrane</keyword>
<protein>
    <recommendedName>
        <fullName evidence="15">ATP synthase subunit b</fullName>
    </recommendedName>
    <alternativeName>
        <fullName evidence="15">ATP synthase F(0) sector subunit b</fullName>
    </alternativeName>
    <alternativeName>
        <fullName evidence="15">ATPase subunit I</fullName>
    </alternativeName>
    <alternativeName>
        <fullName evidence="15">F-type ATPase subunit b</fullName>
        <shortName evidence="15">F-ATPase subunit b</shortName>
    </alternativeName>
</protein>
<evidence type="ECO:0000256" key="15">
    <source>
        <dbReference type="HAMAP-Rule" id="MF_01398"/>
    </source>
</evidence>
<dbReference type="AlphaFoldDB" id="A0A437PRU3"/>
<dbReference type="InterPro" id="IPR050059">
    <property type="entry name" value="ATP_synthase_B_chain"/>
</dbReference>
<evidence type="ECO:0000256" key="1">
    <source>
        <dbReference type="ARBA" id="ARBA00005513"/>
    </source>
</evidence>
<dbReference type="CDD" id="cd06503">
    <property type="entry name" value="ATP-synt_Fo_b"/>
    <property type="match status" value="1"/>
</dbReference>
<keyword evidence="6 15" id="KW-0375">Hydrogen ion transport</keyword>
<comment type="subunit">
    <text evidence="15">F-type ATPases have 2 components, F(1) - the catalytic core - and F(0) - the membrane proton channel. F(1) has five subunits: alpha(3), beta(3), gamma(1), delta(1), epsilon(1). F(0) has three main subunits: a(1), b(2) and c(10-14). The alpha and beta chains form an alternating ring which encloses part of the gamma chain. F(1) is attached to F(0) by a central stalk formed by the gamma and epsilon chains, while a peripheral stalk is formed by the delta and b chains.</text>
</comment>
<dbReference type="InterPro" id="IPR005864">
    <property type="entry name" value="ATP_synth_F0_bsu_bac"/>
</dbReference>
<evidence type="ECO:0000313" key="19">
    <source>
        <dbReference type="Proteomes" id="UP000282832"/>
    </source>
</evidence>
<comment type="subunit">
    <text evidence="13">F-type ATPases have 2 components, F(1) - the catalytic core - and F(0) - the membrane proton channel. F(1) has five subunits: alpha(3), beta(3), gamma(1), delta(1), epsilon(1). F(0) has four main subunits: a(1), b(2) and c(10-14). The alpha and beta chains form an alternating ring which encloses part of the gamma chain. F(1) is attached to F(0) by a central stalk formed by the gamma and epsilon chains, while a peripheral stalk is formed by the delta and b chains.</text>
</comment>
<keyword evidence="8 15" id="KW-0406">Ion transport</keyword>
<gene>
    <name evidence="15 18" type="primary">atpF</name>
    <name evidence="18" type="ORF">EOJ36_08240</name>
</gene>
<dbReference type="RefSeq" id="WP_127804219.1">
    <property type="nucleotide sequence ID" value="NZ_SACY01000003.1"/>
</dbReference>
<dbReference type="HAMAP" id="MF_01398">
    <property type="entry name" value="ATP_synth_b_bprime"/>
    <property type="match status" value="1"/>
</dbReference>
<comment type="caution">
    <text evidence="18">The sequence shown here is derived from an EMBL/GenBank/DDBJ whole genome shotgun (WGS) entry which is preliminary data.</text>
</comment>
<dbReference type="InterPro" id="IPR002146">
    <property type="entry name" value="ATP_synth_b/b'su_bac/chlpt"/>
</dbReference>
<feature type="transmembrane region" description="Helical" evidence="15">
    <location>
        <begin position="12"/>
        <end position="30"/>
    </location>
</feature>
<evidence type="ECO:0000256" key="4">
    <source>
        <dbReference type="ARBA" id="ARBA00022547"/>
    </source>
</evidence>
<keyword evidence="17" id="KW-0175">Coiled coil</keyword>
<comment type="similarity">
    <text evidence="1 15 16">Belongs to the ATPase B chain family.</text>
</comment>
<dbReference type="GO" id="GO:0016787">
    <property type="term" value="F:hydrolase activity"/>
    <property type="evidence" value="ECO:0007669"/>
    <property type="project" value="UniProtKB-KW"/>
</dbReference>
<evidence type="ECO:0000256" key="10">
    <source>
        <dbReference type="ARBA" id="ARBA00023310"/>
    </source>
</evidence>
<accession>A0A437PRU3</accession>
<evidence type="ECO:0000256" key="5">
    <source>
        <dbReference type="ARBA" id="ARBA00022692"/>
    </source>
</evidence>
<dbReference type="PANTHER" id="PTHR33445:SF1">
    <property type="entry name" value="ATP SYNTHASE SUBUNIT B"/>
    <property type="match status" value="1"/>
</dbReference>
<comment type="function">
    <text evidence="12">Component of the F(0) channel, it forms part of the peripheral stalk, linking F(1) to F(0). The b'-subunit is a diverged and duplicated form of b found in plants and photosynthetic bacteria.</text>
</comment>
<dbReference type="Proteomes" id="UP000282832">
    <property type="component" value="Unassembled WGS sequence"/>
</dbReference>
<evidence type="ECO:0000256" key="13">
    <source>
        <dbReference type="ARBA" id="ARBA00026054"/>
    </source>
</evidence>
<evidence type="ECO:0000256" key="7">
    <source>
        <dbReference type="ARBA" id="ARBA00022989"/>
    </source>
</evidence>
<comment type="function">
    <text evidence="11 15">F(1)F(0) ATP synthase produces ATP from ADP in the presence of a proton or sodium gradient. F-type ATPases consist of two structural domains, F(1) containing the extramembraneous catalytic core and F(0) containing the membrane proton channel, linked together by a central stalk and a peripheral stalk. During catalysis, ATP synthesis in the catalytic domain of F(1) is coupled via a rotary mechanism of the central stalk subunits to proton translocation.</text>
</comment>
<evidence type="ECO:0000256" key="16">
    <source>
        <dbReference type="RuleBase" id="RU003848"/>
    </source>
</evidence>
<proteinExistence type="inferred from homology"/>
<name>A0A437PRU3_9BACT</name>
<sequence length="163" mass="18176">MGLITPEFGLIFWQLIIFGLLFFLLSKFAWKPIVNSLNEREASIDEAIKLAETTRKEMADLKAGNDQLIAEARQERDALIKQAKEAADAMIAQAKNDAQNAANAEIEKARTAFEQEKNAAVASIRKEAAVLSLDLAEKVLKSQLKDKDAQEKLVSEWMKEVSL</sequence>
<dbReference type="NCBIfam" id="TIGR01144">
    <property type="entry name" value="ATP_synt_b"/>
    <property type="match status" value="1"/>
</dbReference>
<dbReference type="GO" id="GO:0046961">
    <property type="term" value="F:proton-transporting ATPase activity, rotational mechanism"/>
    <property type="evidence" value="ECO:0007669"/>
    <property type="project" value="TreeGrafter"/>
</dbReference>
<dbReference type="OrthoDB" id="9795289at2"/>
<evidence type="ECO:0000313" key="18">
    <source>
        <dbReference type="EMBL" id="RVU24984.1"/>
    </source>
</evidence>
<keyword evidence="2 15" id="KW-0813">Transport</keyword>
<evidence type="ECO:0000256" key="3">
    <source>
        <dbReference type="ARBA" id="ARBA00022475"/>
    </source>
</evidence>
<evidence type="ECO:0000256" key="11">
    <source>
        <dbReference type="ARBA" id="ARBA00025198"/>
    </source>
</evidence>
<reference evidence="18 19" key="1">
    <citation type="submission" date="2019-01" db="EMBL/GenBank/DDBJ databases">
        <authorList>
            <person name="Chen W.-M."/>
        </authorList>
    </citation>
    <scope>NUCLEOTIDE SEQUENCE [LARGE SCALE GENOMIC DNA]</scope>
    <source>
        <strain evidence="18 19">FSY-15</strain>
    </source>
</reference>
<keyword evidence="10 15" id="KW-0066">ATP synthesis</keyword>
<organism evidence="18 19">
    <name type="scientific">Sandaracinomonas limnophila</name>
    <dbReference type="NCBI Taxonomy" id="1862386"/>
    <lineage>
        <taxon>Bacteria</taxon>
        <taxon>Pseudomonadati</taxon>
        <taxon>Bacteroidota</taxon>
        <taxon>Cytophagia</taxon>
        <taxon>Cytophagales</taxon>
        <taxon>Flectobacillaceae</taxon>
        <taxon>Sandaracinomonas</taxon>
    </lineage>
</organism>
<dbReference type="InterPro" id="IPR028987">
    <property type="entry name" value="ATP_synth_B-like_membr_sf"/>
</dbReference>
<dbReference type="GO" id="GO:0046933">
    <property type="term" value="F:proton-transporting ATP synthase activity, rotational mechanism"/>
    <property type="evidence" value="ECO:0007669"/>
    <property type="project" value="UniProtKB-UniRule"/>
</dbReference>
<evidence type="ECO:0000256" key="12">
    <source>
        <dbReference type="ARBA" id="ARBA00025614"/>
    </source>
</evidence>
<evidence type="ECO:0000256" key="9">
    <source>
        <dbReference type="ARBA" id="ARBA00023136"/>
    </source>
</evidence>
<feature type="coiled-coil region" evidence="17">
    <location>
        <begin position="51"/>
        <end position="119"/>
    </location>
</feature>